<evidence type="ECO:0000313" key="3">
    <source>
        <dbReference type="EMBL" id="KAK6978202.1"/>
    </source>
</evidence>
<dbReference type="InterPro" id="IPR001810">
    <property type="entry name" value="F-box_dom"/>
</dbReference>
<dbReference type="SUPFAM" id="SSF81383">
    <property type="entry name" value="F-box domain"/>
    <property type="match status" value="1"/>
</dbReference>
<dbReference type="Proteomes" id="UP001362999">
    <property type="component" value="Unassembled WGS sequence"/>
</dbReference>
<keyword evidence="4" id="KW-1185">Reference proteome</keyword>
<sequence>MTTTAFIRTELLSLLPQKTRIRENTRSYSPPPTDLRSIIDSIRPELSRYDAEISRLRAELKILEEDRLELETFHDECYSLLSPIRRLPPEILSHIFAQHDLASTPILDNAQPPQPPLPTAFLRLAHGPLMVVSQVCARWHDIAIGTPTLWESVDLESILWETSDRVTAKMMGILEEVLERGRNSSLFIAIRAPGGTHLHIPSLELLAKHAERWKWISIAGLSLDLTGLSAARGNMPRLTSLSLYGDFSANSISTFKDAPRLESAEFGCTPGSWDVLQQLPLSQIRSLMCFEPLGFAAAMGNNPLPCLALLSHLVAPVDFELRLTPTVIHHNWDLTPPIPHTTSNISSLLIEFLQHFPEPQIGVTVAKILDSLTLPAIKQIEFDAEQYSVPWPHNEFLALGKRSGFSTQLQALHLWDVVITQYELIECLGELPVLERLALSDFPADIVSDAPEHLLITDDLLVTLEDRSIVPRLASLGLQGLLKFDNEVLLKLILLRLDLLGDGEFNVELYWLKGCFREFEKDIEDRISQLKRCQFFFGPANDEIIGDPE</sequence>
<evidence type="ECO:0000256" key="1">
    <source>
        <dbReference type="SAM" id="Coils"/>
    </source>
</evidence>
<dbReference type="Pfam" id="PF12937">
    <property type="entry name" value="F-box-like"/>
    <property type="match status" value="1"/>
</dbReference>
<dbReference type="EMBL" id="JAWWNJ010000161">
    <property type="protein sequence ID" value="KAK6978202.1"/>
    <property type="molecule type" value="Genomic_DNA"/>
</dbReference>
<evidence type="ECO:0000259" key="2">
    <source>
        <dbReference type="Pfam" id="PF12937"/>
    </source>
</evidence>
<organism evidence="3 4">
    <name type="scientific">Favolaschia claudopus</name>
    <dbReference type="NCBI Taxonomy" id="2862362"/>
    <lineage>
        <taxon>Eukaryota</taxon>
        <taxon>Fungi</taxon>
        <taxon>Dikarya</taxon>
        <taxon>Basidiomycota</taxon>
        <taxon>Agaricomycotina</taxon>
        <taxon>Agaricomycetes</taxon>
        <taxon>Agaricomycetidae</taxon>
        <taxon>Agaricales</taxon>
        <taxon>Marasmiineae</taxon>
        <taxon>Mycenaceae</taxon>
        <taxon>Favolaschia</taxon>
    </lineage>
</organism>
<evidence type="ECO:0000313" key="4">
    <source>
        <dbReference type="Proteomes" id="UP001362999"/>
    </source>
</evidence>
<dbReference type="Gene3D" id="3.80.10.10">
    <property type="entry name" value="Ribonuclease Inhibitor"/>
    <property type="match status" value="1"/>
</dbReference>
<feature type="domain" description="F-box" evidence="2">
    <location>
        <begin position="84"/>
        <end position="155"/>
    </location>
</feature>
<keyword evidence="1" id="KW-0175">Coiled coil</keyword>
<feature type="coiled-coil region" evidence="1">
    <location>
        <begin position="46"/>
        <end position="73"/>
    </location>
</feature>
<gene>
    <name evidence="3" type="ORF">R3P38DRAFT_2747161</name>
</gene>
<reference evidence="3 4" key="1">
    <citation type="journal article" date="2024" name="J Genomics">
        <title>Draft genome sequencing and assembly of Favolaschia claudopus CIRM-BRFM 2984 isolated from oak limbs.</title>
        <authorList>
            <person name="Navarro D."/>
            <person name="Drula E."/>
            <person name="Chaduli D."/>
            <person name="Cazenave R."/>
            <person name="Ahrendt S."/>
            <person name="Wang J."/>
            <person name="Lipzen A."/>
            <person name="Daum C."/>
            <person name="Barry K."/>
            <person name="Grigoriev I.V."/>
            <person name="Favel A."/>
            <person name="Rosso M.N."/>
            <person name="Martin F."/>
        </authorList>
    </citation>
    <scope>NUCLEOTIDE SEQUENCE [LARGE SCALE GENOMIC DNA]</scope>
    <source>
        <strain evidence="3 4">CIRM-BRFM 2984</strain>
    </source>
</reference>
<accession>A0AAV9ZEB5</accession>
<protein>
    <recommendedName>
        <fullName evidence="2">F-box domain-containing protein</fullName>
    </recommendedName>
</protein>
<comment type="caution">
    <text evidence="3">The sequence shown here is derived from an EMBL/GenBank/DDBJ whole genome shotgun (WGS) entry which is preliminary data.</text>
</comment>
<dbReference type="InterPro" id="IPR036047">
    <property type="entry name" value="F-box-like_dom_sf"/>
</dbReference>
<dbReference type="AlphaFoldDB" id="A0AAV9ZEB5"/>
<name>A0AAV9ZEB5_9AGAR</name>
<dbReference type="InterPro" id="IPR032675">
    <property type="entry name" value="LRR_dom_sf"/>
</dbReference>
<proteinExistence type="predicted"/>